<dbReference type="GeneID" id="80876230"/>
<name>A0AAE9WBH2_9SCHI</name>
<dbReference type="AlphaFoldDB" id="A0AAE9WBH2"/>
<organism evidence="1 2">
    <name type="scientific">Schizosaccharomyces osmophilus</name>
    <dbReference type="NCBI Taxonomy" id="2545709"/>
    <lineage>
        <taxon>Eukaryota</taxon>
        <taxon>Fungi</taxon>
        <taxon>Dikarya</taxon>
        <taxon>Ascomycota</taxon>
        <taxon>Taphrinomycotina</taxon>
        <taxon>Schizosaccharomycetes</taxon>
        <taxon>Schizosaccharomycetales</taxon>
        <taxon>Schizosaccharomycetaceae</taxon>
        <taxon>Schizosaccharomyces</taxon>
    </lineage>
</organism>
<dbReference type="Proteomes" id="UP001212411">
    <property type="component" value="Chromosome 2"/>
</dbReference>
<protein>
    <submittedName>
        <fullName evidence="1">Schizosaccharomyces specific protein</fullName>
    </submittedName>
</protein>
<gene>
    <name evidence="1" type="ORF">SOMG_02750</name>
</gene>
<dbReference type="EMBL" id="CP115612">
    <property type="protein sequence ID" value="WBW73184.1"/>
    <property type="molecule type" value="Genomic_DNA"/>
</dbReference>
<dbReference type="KEGG" id="som:SOMG_02750"/>
<evidence type="ECO:0000313" key="2">
    <source>
        <dbReference type="Proteomes" id="UP001212411"/>
    </source>
</evidence>
<reference evidence="1 2" key="1">
    <citation type="journal article" date="2023" name="G3 (Bethesda)">
        <title>A high-quality reference genome for the fission yeast Schizosaccharomyces osmophilus.</title>
        <authorList>
            <person name="Jia G.S."/>
            <person name="Zhang W.C."/>
            <person name="Liang Y."/>
            <person name="Liu X.H."/>
            <person name="Rhind N."/>
            <person name="Pidoux A."/>
            <person name="Brysch-Herzberg M."/>
            <person name="Du L.L."/>
        </authorList>
    </citation>
    <scope>NUCLEOTIDE SEQUENCE [LARGE SCALE GENOMIC DNA]</scope>
    <source>
        <strain evidence="1 2">CBS 15793</strain>
    </source>
</reference>
<evidence type="ECO:0000313" key="1">
    <source>
        <dbReference type="EMBL" id="WBW73184.1"/>
    </source>
</evidence>
<dbReference type="RefSeq" id="XP_056037427.1">
    <property type="nucleotide sequence ID" value="XM_056181541.1"/>
</dbReference>
<accession>A0AAE9WBH2</accession>
<sequence>MKLRVFCEEFPIRQWIHTVSFGLVDNTGTVADLCNAIWEWNEGPPYWKLQLLLEEYSVPMAGVLARYLKEDAKIQLVGQDLRSTWNPESFTTSPYDIISGASQLPKDPEQMHQANLEHIVPWKDLEMSS</sequence>
<proteinExistence type="predicted"/>
<keyword evidence="2" id="KW-1185">Reference proteome</keyword>